<name>A0AAV4I0Y8_9GAST</name>
<keyword evidence="3" id="KW-0732">Signal</keyword>
<dbReference type="PROSITE" id="PS51145">
    <property type="entry name" value="ZU5"/>
    <property type="match status" value="1"/>
</dbReference>
<feature type="compositionally biased region" description="Polar residues" evidence="1">
    <location>
        <begin position="197"/>
        <end position="208"/>
    </location>
</feature>
<sequence>MKAQVLGLLFFLSPHIVITLQSPTEWSGFKADSPRDTRVLSTEDFRKYNSKNSPPKFVQELCIKYAVTNNLIDWDDVLVPKSHICFRALLIFYAAKGDPIVIEKKRAIFRRSSGKGKPPNPPLQHLDETSKGLQNTTQNVPKPPSEEYESFGVPLDFPDEDLLGMEGRARSPGNGRQRVQRPKDTLTDVNIPMMNHPLSNQPSLSEPSQRGGKKDFVPLLNTGVSSNEVFSTQDNGMSKPPNSGESSKTGGIANWVFITIGTSAAVVCFSIFLLSYMYRLRMAQDQSLRKQHHGKGEPDRADSLLRPDCEQALSHDVDVMPMARLASSYSLESYYDNRGGTHEPAILEQESELQQCNSSSKLLTRCLSGQSEDINRDRAESTGSIYNMVKNDGNKLRGGNVDFHRRYVDNPYLCDDLEKRLDVKKSKRHRNFERLQLNPPGLSNRVANPDSGWNGSSASSTTSHHSARSYISIPPTSPSNNYIEAGSDCTSLLSTKSMSPIKMEWLTKSFSLNPKNEISSYQASTGVQTEDSVSPPTSKTVLGTPWQFGGAFTCKGGLLQARRSDVVLSVPFGAVSRGQAIDIYGSIFTDTADVRRKIEFPNEESLVTPVVEYLALPVNDFKRPLHLHLPHSLSAEFDVTSVKVYTFSVDELGGVTTKCLPFQDHSGTIDDQEAFWEKSQDGNKIIITTSHFSGYFCTLCKTTSLPSICTMVFGSHVEISPHRREIRVILYIWDRRLTIKDYLERFQKQESEVDRQLLTDMQVPLLNDASSDSRLVMRMEIMGSEEDRQCWRHVARPGGSRLLFKPLQVRRLSEIVQCCRQTDPVRVEWAVENRPDVSPGPVFQCCIDILHTPESICDYEAALSEDLDDLVRTFYVRDLKVMSKQEDTEPPRSFNFEPATLKRTLSEALDLKQTEQLCCELGISSKDIGNFHKKFTSDSEVQVQLVEECLRRFGHEKFVSHLPMILDKLKLPKDLGIVESKASNLGPPLKPTSPGGKESKGEESSLTACKSIDSSISSHSPNKNRIAYDCKSQNVNIQHHHLPEKSDAFFHDGSSLDFHSQYKEEGLLHSNASASKSGASALNLSGAYSVDLEPQLASNQDHHNHHHAATNKLNSSSGYASGNHHGAQSSHSLSLTHNNNLHSVDICSVVAHADTLEVPESNIQLPHYPSNNNQAYPEVTEELCVSTSGPQAFAGHKAFGPKDSNLHDHREQTSKKEVFGIHTIV</sequence>
<accession>A0AAV4I0Y8</accession>
<feature type="region of interest" description="Disordered" evidence="1">
    <location>
        <begin position="111"/>
        <end position="247"/>
    </location>
</feature>
<evidence type="ECO:0000256" key="3">
    <source>
        <dbReference type="SAM" id="SignalP"/>
    </source>
</evidence>
<feature type="domain" description="ZU5" evidence="4">
    <location>
        <begin position="546"/>
        <end position="656"/>
    </location>
</feature>
<gene>
    <name evidence="5" type="ORF">ElyMa_004649300</name>
</gene>
<protein>
    <recommendedName>
        <fullName evidence="4">ZU5 domain-containing protein</fullName>
    </recommendedName>
</protein>
<feature type="region of interest" description="Disordered" evidence="1">
    <location>
        <begin position="1099"/>
        <end position="1134"/>
    </location>
</feature>
<dbReference type="EMBL" id="BMAT01009329">
    <property type="protein sequence ID" value="GFS04169.1"/>
    <property type="molecule type" value="Genomic_DNA"/>
</dbReference>
<comment type="caution">
    <text evidence="5">The sequence shown here is derived from an EMBL/GenBank/DDBJ whole genome shotgun (WGS) entry which is preliminary data.</text>
</comment>
<feature type="compositionally biased region" description="Polar residues" evidence="1">
    <location>
        <begin position="1111"/>
        <end position="1120"/>
    </location>
</feature>
<feature type="compositionally biased region" description="Polar residues" evidence="1">
    <location>
        <begin position="222"/>
        <end position="247"/>
    </location>
</feature>
<feature type="region of interest" description="Disordered" evidence="1">
    <location>
        <begin position="435"/>
        <end position="477"/>
    </location>
</feature>
<evidence type="ECO:0000259" key="4">
    <source>
        <dbReference type="PROSITE" id="PS51145"/>
    </source>
</evidence>
<feature type="chain" id="PRO_5043573657" description="ZU5 domain-containing protein" evidence="3">
    <location>
        <begin position="20"/>
        <end position="1225"/>
    </location>
</feature>
<dbReference type="AlphaFoldDB" id="A0AAV4I0Y8"/>
<organism evidence="5 6">
    <name type="scientific">Elysia marginata</name>
    <dbReference type="NCBI Taxonomy" id="1093978"/>
    <lineage>
        <taxon>Eukaryota</taxon>
        <taxon>Metazoa</taxon>
        <taxon>Spiralia</taxon>
        <taxon>Lophotrochozoa</taxon>
        <taxon>Mollusca</taxon>
        <taxon>Gastropoda</taxon>
        <taxon>Heterobranchia</taxon>
        <taxon>Euthyneura</taxon>
        <taxon>Panpulmonata</taxon>
        <taxon>Sacoglossa</taxon>
        <taxon>Placobranchoidea</taxon>
        <taxon>Plakobranchidae</taxon>
        <taxon>Elysia</taxon>
    </lineage>
</organism>
<reference evidence="5 6" key="1">
    <citation type="journal article" date="2021" name="Elife">
        <title>Chloroplast acquisition without the gene transfer in kleptoplastic sea slugs, Plakobranchus ocellatus.</title>
        <authorList>
            <person name="Maeda T."/>
            <person name="Takahashi S."/>
            <person name="Yoshida T."/>
            <person name="Shimamura S."/>
            <person name="Takaki Y."/>
            <person name="Nagai Y."/>
            <person name="Toyoda A."/>
            <person name="Suzuki Y."/>
            <person name="Arimoto A."/>
            <person name="Ishii H."/>
            <person name="Satoh N."/>
            <person name="Nishiyama T."/>
            <person name="Hasebe M."/>
            <person name="Maruyama T."/>
            <person name="Minagawa J."/>
            <person name="Obokata J."/>
            <person name="Shigenobu S."/>
        </authorList>
    </citation>
    <scope>NUCLEOTIDE SEQUENCE [LARGE SCALE GENOMIC DNA]</scope>
</reference>
<evidence type="ECO:0000313" key="5">
    <source>
        <dbReference type="EMBL" id="GFS04169.1"/>
    </source>
</evidence>
<proteinExistence type="predicted"/>
<feature type="signal peptide" evidence="3">
    <location>
        <begin position="1"/>
        <end position="19"/>
    </location>
</feature>
<feature type="transmembrane region" description="Helical" evidence="2">
    <location>
        <begin position="255"/>
        <end position="278"/>
    </location>
</feature>
<dbReference type="Pfam" id="PF00791">
    <property type="entry name" value="ZU5"/>
    <property type="match status" value="1"/>
</dbReference>
<feature type="region of interest" description="Disordered" evidence="1">
    <location>
        <begin position="980"/>
        <end position="1004"/>
    </location>
</feature>
<evidence type="ECO:0000313" key="6">
    <source>
        <dbReference type="Proteomes" id="UP000762676"/>
    </source>
</evidence>
<keyword evidence="2" id="KW-0472">Membrane</keyword>
<keyword evidence="6" id="KW-1185">Reference proteome</keyword>
<keyword evidence="2" id="KW-0812">Transmembrane</keyword>
<evidence type="ECO:0000256" key="1">
    <source>
        <dbReference type="SAM" id="MobiDB-lite"/>
    </source>
</evidence>
<dbReference type="Proteomes" id="UP000762676">
    <property type="component" value="Unassembled WGS sequence"/>
</dbReference>
<dbReference type="Gene3D" id="2.60.220.30">
    <property type="match status" value="1"/>
</dbReference>
<dbReference type="InterPro" id="IPR000906">
    <property type="entry name" value="ZU5_dom"/>
</dbReference>
<feature type="compositionally biased region" description="Polar residues" evidence="1">
    <location>
        <begin position="131"/>
        <end position="140"/>
    </location>
</feature>
<evidence type="ECO:0000256" key="2">
    <source>
        <dbReference type="SAM" id="Phobius"/>
    </source>
</evidence>
<keyword evidence="2" id="KW-1133">Transmembrane helix</keyword>